<accession>A0AAV4VKZ5</accession>
<feature type="signal peptide" evidence="1">
    <location>
        <begin position="1"/>
        <end position="20"/>
    </location>
</feature>
<gene>
    <name evidence="2" type="ORF">CEXT_45411</name>
</gene>
<dbReference type="Proteomes" id="UP001054945">
    <property type="component" value="Unassembled WGS sequence"/>
</dbReference>
<keyword evidence="1" id="KW-0732">Signal</keyword>
<keyword evidence="3" id="KW-1185">Reference proteome</keyword>
<feature type="chain" id="PRO_5043864991" description="Secreted protein" evidence="1">
    <location>
        <begin position="21"/>
        <end position="75"/>
    </location>
</feature>
<dbReference type="AlphaFoldDB" id="A0AAV4VKZ5"/>
<name>A0AAV4VKZ5_CAEEX</name>
<evidence type="ECO:0000256" key="1">
    <source>
        <dbReference type="SAM" id="SignalP"/>
    </source>
</evidence>
<dbReference type="EMBL" id="BPLR01014739">
    <property type="protein sequence ID" value="GIY70990.1"/>
    <property type="molecule type" value="Genomic_DNA"/>
</dbReference>
<reference evidence="2 3" key="1">
    <citation type="submission" date="2021-06" db="EMBL/GenBank/DDBJ databases">
        <title>Caerostris extrusa draft genome.</title>
        <authorList>
            <person name="Kono N."/>
            <person name="Arakawa K."/>
        </authorList>
    </citation>
    <scope>NUCLEOTIDE SEQUENCE [LARGE SCALE GENOMIC DNA]</scope>
</reference>
<proteinExistence type="predicted"/>
<protein>
    <recommendedName>
        <fullName evidence="4">Secreted protein</fullName>
    </recommendedName>
</protein>
<evidence type="ECO:0000313" key="3">
    <source>
        <dbReference type="Proteomes" id="UP001054945"/>
    </source>
</evidence>
<evidence type="ECO:0000313" key="2">
    <source>
        <dbReference type="EMBL" id="GIY70990.1"/>
    </source>
</evidence>
<organism evidence="2 3">
    <name type="scientific">Caerostris extrusa</name>
    <name type="common">Bark spider</name>
    <name type="synonym">Caerostris bankana</name>
    <dbReference type="NCBI Taxonomy" id="172846"/>
    <lineage>
        <taxon>Eukaryota</taxon>
        <taxon>Metazoa</taxon>
        <taxon>Ecdysozoa</taxon>
        <taxon>Arthropoda</taxon>
        <taxon>Chelicerata</taxon>
        <taxon>Arachnida</taxon>
        <taxon>Araneae</taxon>
        <taxon>Araneomorphae</taxon>
        <taxon>Entelegynae</taxon>
        <taxon>Araneoidea</taxon>
        <taxon>Araneidae</taxon>
        <taxon>Caerostris</taxon>
    </lineage>
</organism>
<comment type="caution">
    <text evidence="2">The sequence shown here is derived from an EMBL/GenBank/DDBJ whole genome shotgun (WGS) entry which is preliminary data.</text>
</comment>
<evidence type="ECO:0008006" key="4">
    <source>
        <dbReference type="Google" id="ProtNLM"/>
    </source>
</evidence>
<sequence>MGSPHLLLLELALTAKPGLGLTFCTCILHSIMNVLRDRPDGKSTHYPSPHPTDIHRLLLSFRRRLFGCLSSALEC</sequence>